<evidence type="ECO:0000313" key="1">
    <source>
        <dbReference type="EMBL" id="TGK69575.1"/>
    </source>
</evidence>
<proteinExistence type="predicted"/>
<reference evidence="1" key="1">
    <citation type="journal article" date="2019" name="PLoS Negl. Trop. Dis.">
        <title>Revisiting the worldwide diversity of Leptospira species in the environment.</title>
        <authorList>
            <person name="Vincent A.T."/>
            <person name="Schiettekatte O."/>
            <person name="Bourhy P."/>
            <person name="Veyrier F.J."/>
            <person name="Picardeau M."/>
        </authorList>
    </citation>
    <scope>NUCLEOTIDE SEQUENCE [LARGE SCALE GENOMIC DNA]</scope>
    <source>
        <strain evidence="1">201800293</strain>
    </source>
</reference>
<comment type="caution">
    <text evidence="1">The sequence shown here is derived from an EMBL/GenBank/DDBJ whole genome shotgun (WGS) entry which is preliminary data.</text>
</comment>
<dbReference type="AlphaFoldDB" id="A0A6N4PXT5"/>
<dbReference type="RefSeq" id="WP_135634753.1">
    <property type="nucleotide sequence ID" value="NZ_RQFE01000024.1"/>
</dbReference>
<dbReference type="Proteomes" id="UP000297239">
    <property type="component" value="Unassembled WGS sequence"/>
</dbReference>
<gene>
    <name evidence="1" type="ORF">EHQ18_12305</name>
</gene>
<sequence>MSWFEIEGKKVFYANYQDLEPEQMIERLHEIIQIYRKEDEKFYSLIDFTNTFLSEAYISEMMNGEIGLLRKQKIIKTAVIGLNFAKVAILDVYRILNSDNKFKLFDTKEEALVWLSSEIKLHA</sequence>
<dbReference type="EMBL" id="RQFF01000030">
    <property type="protein sequence ID" value="TGK69575.1"/>
    <property type="molecule type" value="Genomic_DNA"/>
</dbReference>
<evidence type="ECO:0000313" key="2">
    <source>
        <dbReference type="Proteomes" id="UP000297239"/>
    </source>
</evidence>
<accession>A0A6N4PXT5</accession>
<protein>
    <recommendedName>
        <fullName evidence="3">STAS/SEC14 domain-containing protein</fullName>
    </recommendedName>
</protein>
<evidence type="ECO:0008006" key="3">
    <source>
        <dbReference type="Google" id="ProtNLM"/>
    </source>
</evidence>
<keyword evidence="2" id="KW-1185">Reference proteome</keyword>
<organism evidence="1 2">
    <name type="scientific">Leptospira kanakyensis</name>
    <dbReference type="NCBI Taxonomy" id="2484968"/>
    <lineage>
        <taxon>Bacteria</taxon>
        <taxon>Pseudomonadati</taxon>
        <taxon>Spirochaetota</taxon>
        <taxon>Spirochaetia</taxon>
        <taxon>Leptospirales</taxon>
        <taxon>Leptospiraceae</taxon>
        <taxon>Leptospira</taxon>
    </lineage>
</organism>
<name>A0A6N4PXT5_9LEPT</name>